<feature type="domain" description="Aspartate dehydrogenase" evidence="2">
    <location>
        <begin position="200"/>
        <end position="271"/>
    </location>
</feature>
<dbReference type="Gene3D" id="3.30.360.10">
    <property type="entry name" value="Dihydrodipicolinate Reductase, domain 2"/>
    <property type="match status" value="1"/>
</dbReference>
<name>A0A844QEW7_9HYPH</name>
<dbReference type="AlphaFoldDB" id="A0A844QEW7"/>
<evidence type="ECO:0000313" key="5">
    <source>
        <dbReference type="Proteomes" id="UP000463224"/>
    </source>
</evidence>
<comment type="similarity">
    <text evidence="1">Belongs to the L-aspartate dehydrogenase family.</text>
</comment>
<dbReference type="PANTHER" id="PTHR31873:SF6">
    <property type="entry name" value="ASPARTATE DEHYDROGENASE DOMAIN-CONTAINING PROTEIN"/>
    <property type="match status" value="1"/>
</dbReference>
<dbReference type="EMBL" id="WPHG01000001">
    <property type="protein sequence ID" value="MVA96570.1"/>
    <property type="molecule type" value="Genomic_DNA"/>
</dbReference>
<dbReference type="Pfam" id="PF03447">
    <property type="entry name" value="NAD_binding_3"/>
    <property type="match status" value="1"/>
</dbReference>
<dbReference type="Pfam" id="PF01958">
    <property type="entry name" value="Asp_DH_C"/>
    <property type="match status" value="1"/>
</dbReference>
<evidence type="ECO:0000313" key="4">
    <source>
        <dbReference type="EMBL" id="MVA96570.1"/>
    </source>
</evidence>
<dbReference type="SUPFAM" id="SSF51735">
    <property type="entry name" value="NAD(P)-binding Rossmann-fold domains"/>
    <property type="match status" value="1"/>
</dbReference>
<accession>A0A844QEW7</accession>
<dbReference type="SUPFAM" id="SSF55347">
    <property type="entry name" value="Glyceraldehyde-3-phosphate dehydrogenase-like, C-terminal domain"/>
    <property type="match status" value="1"/>
</dbReference>
<proteinExistence type="inferred from homology"/>
<dbReference type="Gene3D" id="3.40.50.720">
    <property type="entry name" value="NAD(P)-binding Rossmann-like Domain"/>
    <property type="match status" value="1"/>
</dbReference>
<feature type="domain" description="Aspartate/homoserine dehydrogenase NAD-binding" evidence="3">
    <location>
        <begin position="44"/>
        <end position="155"/>
    </location>
</feature>
<evidence type="ECO:0000256" key="1">
    <source>
        <dbReference type="ARBA" id="ARBA00008331"/>
    </source>
</evidence>
<protein>
    <submittedName>
        <fullName evidence="4">DUF108 domain-containing protein</fullName>
    </submittedName>
</protein>
<evidence type="ECO:0000259" key="2">
    <source>
        <dbReference type="Pfam" id="PF01958"/>
    </source>
</evidence>
<dbReference type="GO" id="GO:0050661">
    <property type="term" value="F:NADP binding"/>
    <property type="evidence" value="ECO:0007669"/>
    <property type="project" value="InterPro"/>
</dbReference>
<organism evidence="4 5">
    <name type="scientific">Nitratireductor arenosus</name>
    <dbReference type="NCBI Taxonomy" id="2682096"/>
    <lineage>
        <taxon>Bacteria</taxon>
        <taxon>Pseudomonadati</taxon>
        <taxon>Pseudomonadota</taxon>
        <taxon>Alphaproteobacteria</taxon>
        <taxon>Hyphomicrobiales</taxon>
        <taxon>Phyllobacteriaceae</taxon>
        <taxon>Nitratireductor</taxon>
    </lineage>
</organism>
<comment type="caution">
    <text evidence="4">The sequence shown here is derived from an EMBL/GenBank/DDBJ whole genome shotgun (WGS) entry which is preliminary data.</text>
</comment>
<dbReference type="InterPro" id="IPR036291">
    <property type="entry name" value="NAD(P)-bd_dom_sf"/>
</dbReference>
<dbReference type="InterPro" id="IPR002811">
    <property type="entry name" value="Asp_DH"/>
</dbReference>
<reference evidence="4 5" key="1">
    <citation type="submission" date="2019-12" db="EMBL/GenBank/DDBJ databases">
        <title>Nitratireductor arenosus sp. nov., Isolated from sea sand, Jeju island, South Korea.</title>
        <authorList>
            <person name="Kim W."/>
        </authorList>
    </citation>
    <scope>NUCLEOTIDE SEQUENCE [LARGE SCALE GENOMIC DNA]</scope>
    <source>
        <strain evidence="4 5">CAU 1489</strain>
    </source>
</reference>
<dbReference type="GO" id="GO:0009435">
    <property type="term" value="P:NAD+ biosynthetic process"/>
    <property type="evidence" value="ECO:0007669"/>
    <property type="project" value="InterPro"/>
</dbReference>
<dbReference type="Proteomes" id="UP000463224">
    <property type="component" value="Unassembled WGS sequence"/>
</dbReference>
<dbReference type="GO" id="GO:0033735">
    <property type="term" value="F:aspartate dehydrogenase [NAD(P)+] activity"/>
    <property type="evidence" value="ECO:0007669"/>
    <property type="project" value="InterPro"/>
</dbReference>
<evidence type="ECO:0000259" key="3">
    <source>
        <dbReference type="Pfam" id="PF03447"/>
    </source>
</evidence>
<dbReference type="PANTHER" id="PTHR31873">
    <property type="entry name" value="L-ASPARTATE DEHYDROGENASE-RELATED"/>
    <property type="match status" value="1"/>
</dbReference>
<gene>
    <name evidence="4" type="ORF">GN330_04815</name>
</gene>
<sequence length="300" mass="32259">MRATQTSGGRPDPQERPGLAICQENTREAPLQHIHDAPRIGIAGFGYVGKQLHEALTGADGRTLGLEPAFVWARRAELLAGIDASHRLHDLSDFAMHRPSLIVEAAHPDITRRHGADFLASSDYMPLSVSALADAEVHEALVEAARCNGTRLLLPAGALVGAASLVASRSMWRDVTITFRKNPGNIDFSESGITLGPLERAQTVFEGPVREIAGLFPRNVNTMVTCALATVGLDRCIGRLIADPDMDCAIAEVEAVGRDGSIVRTEKRQPVVGVSGTEMFASLLHSIKTRFGRFEAIDVL</sequence>
<dbReference type="InterPro" id="IPR005106">
    <property type="entry name" value="Asp/hSer_DH_NAD-bd"/>
</dbReference>
<keyword evidence="5" id="KW-1185">Reference proteome</keyword>